<dbReference type="InterPro" id="IPR001373">
    <property type="entry name" value="Cullin_N"/>
</dbReference>
<evidence type="ECO:0000256" key="2">
    <source>
        <dbReference type="ARBA" id="ARBA00022786"/>
    </source>
</evidence>
<organism evidence="4 5">
    <name type="scientific">Acrobeloides nanus</name>
    <dbReference type="NCBI Taxonomy" id="290746"/>
    <lineage>
        <taxon>Eukaryota</taxon>
        <taxon>Metazoa</taxon>
        <taxon>Ecdysozoa</taxon>
        <taxon>Nematoda</taxon>
        <taxon>Chromadorea</taxon>
        <taxon>Rhabditida</taxon>
        <taxon>Tylenchina</taxon>
        <taxon>Cephalobomorpha</taxon>
        <taxon>Cephaloboidea</taxon>
        <taxon>Cephalobidae</taxon>
        <taxon>Acrobeloides</taxon>
    </lineage>
</organism>
<keyword evidence="2" id="KW-0833">Ubl conjugation pathway</keyword>
<dbReference type="AlphaFoldDB" id="A0A914CM38"/>
<dbReference type="Pfam" id="PF00888">
    <property type="entry name" value="Cullin"/>
    <property type="match status" value="1"/>
</dbReference>
<dbReference type="GO" id="GO:0006511">
    <property type="term" value="P:ubiquitin-dependent protein catabolic process"/>
    <property type="evidence" value="ECO:0007669"/>
    <property type="project" value="InterPro"/>
</dbReference>
<comment type="similarity">
    <text evidence="1">Belongs to the cullin family.</text>
</comment>
<feature type="domain" description="Cullin N-terminal" evidence="3">
    <location>
        <begin position="63"/>
        <end position="193"/>
    </location>
</feature>
<dbReference type="Proteomes" id="UP000887540">
    <property type="component" value="Unplaced"/>
</dbReference>
<evidence type="ECO:0000313" key="4">
    <source>
        <dbReference type="Proteomes" id="UP000887540"/>
    </source>
</evidence>
<keyword evidence="4" id="KW-1185">Reference proteome</keyword>
<evidence type="ECO:0000256" key="1">
    <source>
        <dbReference type="ARBA" id="ARBA00006019"/>
    </source>
</evidence>
<protein>
    <submittedName>
        <fullName evidence="5">Cullin N-terminal domain-containing protein</fullName>
    </submittedName>
</protein>
<sequence length="199" mass="23919">MITFYALVKRQYTLTRTEQQECIKGLNKINRQNGVLVEYTWKYLPDKYKEIIDITPASREQHWNKLSDDLTIIYSDPQHLVSTKEYMNLYSRVYQFYKSPNMEKTNRLMDDHGYSELLGSDLYDRLKKFISYFVGKLLVTCKDQAGNQLLEKYMTLWKQFQCSSTVVDKIFSYLNRHWIKHELDEGHQDIYEVYNNMLS</sequence>
<reference evidence="5" key="1">
    <citation type="submission" date="2022-11" db="UniProtKB">
        <authorList>
            <consortium name="WormBaseParasite"/>
        </authorList>
    </citation>
    <scope>IDENTIFICATION</scope>
</reference>
<evidence type="ECO:0000313" key="5">
    <source>
        <dbReference type="WBParaSite" id="ACRNAN_scaffold12326.g18164.t1"/>
    </source>
</evidence>
<dbReference type="Gene3D" id="1.20.1310.10">
    <property type="entry name" value="Cullin Repeats"/>
    <property type="match status" value="1"/>
</dbReference>
<dbReference type="GO" id="GO:0031625">
    <property type="term" value="F:ubiquitin protein ligase binding"/>
    <property type="evidence" value="ECO:0007669"/>
    <property type="project" value="InterPro"/>
</dbReference>
<evidence type="ECO:0000259" key="3">
    <source>
        <dbReference type="Pfam" id="PF00888"/>
    </source>
</evidence>
<dbReference type="InterPro" id="IPR016159">
    <property type="entry name" value="Cullin_repeat-like_dom_sf"/>
</dbReference>
<dbReference type="SUPFAM" id="SSF74788">
    <property type="entry name" value="Cullin repeat-like"/>
    <property type="match status" value="1"/>
</dbReference>
<dbReference type="WBParaSite" id="ACRNAN_scaffold12326.g18164.t1">
    <property type="protein sequence ID" value="ACRNAN_scaffold12326.g18164.t1"/>
    <property type="gene ID" value="ACRNAN_scaffold12326.g18164"/>
</dbReference>
<accession>A0A914CM38</accession>
<proteinExistence type="inferred from homology"/>
<name>A0A914CM38_9BILA</name>